<feature type="transmembrane region" description="Helical" evidence="5">
    <location>
        <begin position="354"/>
        <end position="378"/>
    </location>
</feature>
<dbReference type="Gene3D" id="1.20.1250.20">
    <property type="entry name" value="MFS general substrate transporter like domains"/>
    <property type="match status" value="1"/>
</dbReference>
<name>A0A2S4KR63_9HYPO</name>
<evidence type="ECO:0000256" key="1">
    <source>
        <dbReference type="ARBA" id="ARBA00004141"/>
    </source>
</evidence>
<feature type="transmembrane region" description="Helical" evidence="5">
    <location>
        <begin position="416"/>
        <end position="439"/>
    </location>
</feature>
<feature type="transmembrane region" description="Helical" evidence="5">
    <location>
        <begin position="12"/>
        <end position="30"/>
    </location>
</feature>
<evidence type="ECO:0000313" key="7">
    <source>
        <dbReference type="Proteomes" id="UP000237481"/>
    </source>
</evidence>
<feature type="transmembrane region" description="Helical" evidence="5">
    <location>
        <begin position="170"/>
        <end position="193"/>
    </location>
</feature>
<dbReference type="EMBL" id="PKSG01000822">
    <property type="protein sequence ID" value="POR32673.1"/>
    <property type="molecule type" value="Genomic_DNA"/>
</dbReference>
<proteinExistence type="predicted"/>
<dbReference type="PANTHER" id="PTHR23507">
    <property type="entry name" value="ZGC:174356"/>
    <property type="match status" value="1"/>
</dbReference>
<evidence type="ECO:0008006" key="8">
    <source>
        <dbReference type="Google" id="ProtNLM"/>
    </source>
</evidence>
<comment type="caution">
    <text evidence="6">The sequence shown here is derived from an EMBL/GenBank/DDBJ whole genome shotgun (WGS) entry which is preliminary data.</text>
</comment>
<keyword evidence="4 5" id="KW-0472">Membrane</keyword>
<dbReference type="GO" id="GO:0022857">
    <property type="term" value="F:transmembrane transporter activity"/>
    <property type="evidence" value="ECO:0007669"/>
    <property type="project" value="InterPro"/>
</dbReference>
<feature type="transmembrane region" description="Helical" evidence="5">
    <location>
        <begin position="73"/>
        <end position="95"/>
    </location>
</feature>
<dbReference type="AlphaFoldDB" id="A0A2S4KR63"/>
<dbReference type="GO" id="GO:0016020">
    <property type="term" value="C:membrane"/>
    <property type="evidence" value="ECO:0007669"/>
    <property type="project" value="UniProtKB-SubCell"/>
</dbReference>
<evidence type="ECO:0000256" key="2">
    <source>
        <dbReference type="ARBA" id="ARBA00022692"/>
    </source>
</evidence>
<dbReference type="SUPFAM" id="SSF103473">
    <property type="entry name" value="MFS general substrate transporter"/>
    <property type="match status" value="1"/>
</dbReference>
<feature type="transmembrane region" description="Helical" evidence="5">
    <location>
        <begin position="252"/>
        <end position="269"/>
    </location>
</feature>
<reference evidence="6 7" key="1">
    <citation type="submission" date="2018-01" db="EMBL/GenBank/DDBJ databases">
        <title>Harnessing the power of phylogenomics to disentangle the directionality and signatures of interkingdom host jumping in the parasitic fungal genus Tolypocladium.</title>
        <authorList>
            <person name="Quandt C.A."/>
            <person name="Patterson W."/>
            <person name="Spatafora J.W."/>
        </authorList>
    </citation>
    <scope>NUCLEOTIDE SEQUENCE [LARGE SCALE GENOMIC DNA]</scope>
    <source>
        <strain evidence="6 7">NRBC 100945</strain>
    </source>
</reference>
<dbReference type="OrthoDB" id="194139at2759"/>
<dbReference type="PANTHER" id="PTHR23507:SF1">
    <property type="entry name" value="FI18259P1-RELATED"/>
    <property type="match status" value="1"/>
</dbReference>
<organism evidence="6 7">
    <name type="scientific">Tolypocladium paradoxum</name>
    <dbReference type="NCBI Taxonomy" id="94208"/>
    <lineage>
        <taxon>Eukaryota</taxon>
        <taxon>Fungi</taxon>
        <taxon>Dikarya</taxon>
        <taxon>Ascomycota</taxon>
        <taxon>Pezizomycotina</taxon>
        <taxon>Sordariomycetes</taxon>
        <taxon>Hypocreomycetidae</taxon>
        <taxon>Hypocreales</taxon>
        <taxon>Ophiocordycipitaceae</taxon>
        <taxon>Tolypocladium</taxon>
    </lineage>
</organism>
<gene>
    <name evidence="6" type="ORF">TPAR_07111</name>
</gene>
<feature type="transmembrane region" description="Helical" evidence="5">
    <location>
        <begin position="390"/>
        <end position="410"/>
    </location>
</feature>
<feature type="transmembrane region" description="Helical" evidence="5">
    <location>
        <begin position="199"/>
        <end position="219"/>
    </location>
</feature>
<evidence type="ECO:0000256" key="5">
    <source>
        <dbReference type="SAM" id="Phobius"/>
    </source>
</evidence>
<sequence>MALRRCTVPHNLLLPFLCAALFAIQLGLSLSDLPSVRLMQDIVCKRFYGIGGDGLLPEEQCRGAGVQRELNRLGIGISVAVTVASALAAFPLGVLADRVGRVPVLGLSVLSMLLSQGYAMYVCWQWRTVPAEAIWGMAAPLLIGGGRSVAEAMVFTIIADVVPDGERAAWFQCVVGAVLSSQLVGPVLAGHLMKPSIWLPLWISMSLILAGGILIVLFTPETLPNKNTMEHHNHEGVGASPKTALNALFSRPAVYLLPGTVLAIPVASTQSDLLLRFMPIQFDWPLDKSALLISLRSMVTLVTLLVVLPAASYLVSKWTAWSSLQRDGAFARASTLLFLFGSFGLVMINKEALIVLGIVVSALGSGIPTLSRSMLVVVSGEHHAGSTFGILAVGEVVGFLACTLGTGLLFNVGLTSWIGLPFCLAMLVSLGVSVATWMFPLSGVNAQSGGYSDSEAERIV</sequence>
<dbReference type="Proteomes" id="UP000237481">
    <property type="component" value="Unassembled WGS sequence"/>
</dbReference>
<evidence type="ECO:0000256" key="4">
    <source>
        <dbReference type="ARBA" id="ARBA00023136"/>
    </source>
</evidence>
<dbReference type="InterPro" id="IPR011701">
    <property type="entry name" value="MFS"/>
</dbReference>
<evidence type="ECO:0000256" key="3">
    <source>
        <dbReference type="ARBA" id="ARBA00022989"/>
    </source>
</evidence>
<keyword evidence="2 5" id="KW-0812">Transmembrane</keyword>
<feature type="transmembrane region" description="Helical" evidence="5">
    <location>
        <begin position="329"/>
        <end position="348"/>
    </location>
</feature>
<keyword evidence="3 5" id="KW-1133">Transmembrane helix</keyword>
<dbReference type="Pfam" id="PF07690">
    <property type="entry name" value="MFS_1"/>
    <property type="match status" value="1"/>
</dbReference>
<keyword evidence="7" id="KW-1185">Reference proteome</keyword>
<evidence type="ECO:0000313" key="6">
    <source>
        <dbReference type="EMBL" id="POR32673.1"/>
    </source>
</evidence>
<dbReference type="InterPro" id="IPR036259">
    <property type="entry name" value="MFS_trans_sf"/>
</dbReference>
<comment type="subcellular location">
    <subcellularLocation>
        <location evidence="1">Membrane</location>
        <topology evidence="1">Multi-pass membrane protein</topology>
    </subcellularLocation>
</comment>
<feature type="transmembrane region" description="Helical" evidence="5">
    <location>
        <begin position="289"/>
        <end position="308"/>
    </location>
</feature>
<feature type="transmembrane region" description="Helical" evidence="5">
    <location>
        <begin position="102"/>
        <end position="121"/>
    </location>
</feature>
<protein>
    <recommendedName>
        <fullName evidence="8">Major facilitator superfamily (MFS) profile domain-containing protein</fullName>
    </recommendedName>
</protein>
<accession>A0A2S4KR63</accession>